<dbReference type="AlphaFoldDB" id="A0A857N5S5"/>
<feature type="transmembrane region" description="Helical" evidence="8">
    <location>
        <begin position="68"/>
        <end position="90"/>
    </location>
</feature>
<feature type="transmembrane region" description="Helical" evidence="8">
    <location>
        <begin position="185"/>
        <end position="205"/>
    </location>
</feature>
<feature type="transmembrane region" description="Helical" evidence="8">
    <location>
        <begin position="35"/>
        <end position="56"/>
    </location>
</feature>
<dbReference type="PANTHER" id="PTHR21716:SF53">
    <property type="entry name" value="PERMEASE PERM-RELATED"/>
    <property type="match status" value="1"/>
</dbReference>
<evidence type="ECO:0000256" key="4">
    <source>
        <dbReference type="ARBA" id="ARBA00022475"/>
    </source>
</evidence>
<comment type="similarity">
    <text evidence="2">Belongs to the autoinducer-2 exporter (AI-2E) (TC 2.A.86) family.</text>
</comment>
<evidence type="ECO:0000313" key="10">
    <source>
        <dbReference type="Proteomes" id="UP000463983"/>
    </source>
</evidence>
<dbReference type="PANTHER" id="PTHR21716">
    <property type="entry name" value="TRANSMEMBRANE PROTEIN"/>
    <property type="match status" value="1"/>
</dbReference>
<dbReference type="EMBL" id="CP047901">
    <property type="protein sequence ID" value="QHO63324.1"/>
    <property type="molecule type" value="Genomic_DNA"/>
</dbReference>
<evidence type="ECO:0000256" key="8">
    <source>
        <dbReference type="SAM" id="Phobius"/>
    </source>
</evidence>
<dbReference type="Pfam" id="PF01594">
    <property type="entry name" value="AI-2E_transport"/>
    <property type="match status" value="1"/>
</dbReference>
<evidence type="ECO:0000256" key="7">
    <source>
        <dbReference type="ARBA" id="ARBA00023136"/>
    </source>
</evidence>
<dbReference type="GO" id="GO:0005886">
    <property type="term" value="C:plasma membrane"/>
    <property type="evidence" value="ECO:0007669"/>
    <property type="project" value="UniProtKB-SubCell"/>
</dbReference>
<evidence type="ECO:0000256" key="6">
    <source>
        <dbReference type="ARBA" id="ARBA00022989"/>
    </source>
</evidence>
<dbReference type="GO" id="GO:0055085">
    <property type="term" value="P:transmembrane transport"/>
    <property type="evidence" value="ECO:0007669"/>
    <property type="project" value="TreeGrafter"/>
</dbReference>
<dbReference type="KEGG" id="caqa:MICH65_0343"/>
<reference evidence="10" key="1">
    <citation type="journal article" date="2020" name="Microorganisms">
        <title>Complete Genome of a Member of a New Bacterial Lineage in the Microgenomates Group Reveals an Unusual Nucleotide Composition Disparity Between Two Strands of DNA and Limited Metabolic Potential.</title>
        <authorList>
            <person name="Kadnikov V.V."/>
            <person name="Mardanov A.V."/>
            <person name="Beletsky A.V."/>
            <person name="Karnachuk O.V."/>
            <person name="Ravin N.V."/>
        </authorList>
    </citation>
    <scope>NUCLEOTIDE SEQUENCE [LARGE SCALE GENOMIC DNA]</scope>
</reference>
<evidence type="ECO:0000256" key="5">
    <source>
        <dbReference type="ARBA" id="ARBA00022692"/>
    </source>
</evidence>
<comment type="subcellular location">
    <subcellularLocation>
        <location evidence="1">Cell membrane</location>
        <topology evidence="1">Multi-pass membrane protein</topology>
    </subcellularLocation>
</comment>
<evidence type="ECO:0008006" key="11">
    <source>
        <dbReference type="Google" id="ProtNLM"/>
    </source>
</evidence>
<keyword evidence="6 8" id="KW-1133">Transmembrane helix</keyword>
<organism evidence="9 10">
    <name type="scientific">Candidatus Chazhemtobacterium aquaticus</name>
    <dbReference type="NCBI Taxonomy" id="2715735"/>
    <lineage>
        <taxon>Bacteria</taxon>
        <taxon>Candidatus Chazhemtobacteraceae</taxon>
        <taxon>Candidatus Chazhemtobacterium</taxon>
    </lineage>
</organism>
<feature type="transmembrane region" description="Helical" evidence="8">
    <location>
        <begin position="282"/>
        <end position="310"/>
    </location>
</feature>
<evidence type="ECO:0000256" key="3">
    <source>
        <dbReference type="ARBA" id="ARBA00022448"/>
    </source>
</evidence>
<evidence type="ECO:0000313" key="9">
    <source>
        <dbReference type="EMBL" id="QHO63324.1"/>
    </source>
</evidence>
<feature type="transmembrane region" description="Helical" evidence="8">
    <location>
        <begin position="240"/>
        <end position="262"/>
    </location>
</feature>
<gene>
    <name evidence="9" type="ORF">MICH65_0343</name>
</gene>
<keyword evidence="3" id="KW-0813">Transport</keyword>
<sequence length="325" mass="35606">MTDTRNLKIEIGHRSIIFAILFILSLKFLVVIQSILITLFISFLLSTAIFPLVNALHRFRIPRALSTAVILVLLVVGVSLIFASIMPLVISQTNAFLIRFPDLLDQLGSYSIDSSVLTSQISNLSGNILRLAFDTFSVGVMLMTILVITFYLVQERAHLDERLRYLFGDRSEKAKKMYLEIETQLGKWVRTMAILMFLIGLQTYIGLELIGIEYALPLALIAGLLEIIPNIGPTIAAIPAAIVGFATSPIHGFLTVGLAALIQQLENNVLVPNLMKSSTGLHPVITIVALLIGFQLGGALLAVLSLPLVLAGKIVLLHFYSEKNS</sequence>
<evidence type="ECO:0000256" key="2">
    <source>
        <dbReference type="ARBA" id="ARBA00009773"/>
    </source>
</evidence>
<keyword evidence="4" id="KW-1003">Cell membrane</keyword>
<keyword evidence="10" id="KW-1185">Reference proteome</keyword>
<feature type="transmembrane region" description="Helical" evidence="8">
    <location>
        <begin position="12"/>
        <end position="29"/>
    </location>
</feature>
<name>A0A857N5S5_9BACT</name>
<feature type="transmembrane region" description="Helical" evidence="8">
    <location>
        <begin position="131"/>
        <end position="153"/>
    </location>
</feature>
<dbReference type="InterPro" id="IPR002549">
    <property type="entry name" value="AI-2E-like"/>
</dbReference>
<keyword evidence="7 8" id="KW-0472">Membrane</keyword>
<dbReference type="RefSeq" id="WP_161931711.1">
    <property type="nucleotide sequence ID" value="NZ_CP047901.1"/>
</dbReference>
<evidence type="ECO:0000256" key="1">
    <source>
        <dbReference type="ARBA" id="ARBA00004651"/>
    </source>
</evidence>
<accession>A0A857N5S5</accession>
<dbReference type="Proteomes" id="UP000463983">
    <property type="component" value="Chromosome"/>
</dbReference>
<protein>
    <recommendedName>
        <fullName evidence="11">AI-2E family transporter</fullName>
    </recommendedName>
</protein>
<proteinExistence type="inferred from homology"/>
<keyword evidence="5 8" id="KW-0812">Transmembrane</keyword>